<gene>
    <name evidence="9" type="ORF">BCR37DRAFT_376024</name>
</gene>
<dbReference type="RefSeq" id="XP_040727644.1">
    <property type="nucleotide sequence ID" value="XM_040868511.1"/>
</dbReference>
<dbReference type="PANTHER" id="PTHR12308">
    <property type="entry name" value="ANOCTAMIN"/>
    <property type="match status" value="1"/>
</dbReference>
<dbReference type="InterPro" id="IPR049452">
    <property type="entry name" value="Anoctamin_TM"/>
</dbReference>
<keyword evidence="3 6" id="KW-1133">Transmembrane helix</keyword>
<evidence type="ECO:0000256" key="6">
    <source>
        <dbReference type="SAM" id="Phobius"/>
    </source>
</evidence>
<keyword evidence="4 6" id="KW-0472">Membrane</keyword>
<dbReference type="GO" id="GO:0005254">
    <property type="term" value="F:chloride channel activity"/>
    <property type="evidence" value="ECO:0007669"/>
    <property type="project" value="TreeGrafter"/>
</dbReference>
<name>A0A1Y2FS23_PROLT</name>
<protein>
    <submittedName>
        <fullName evidence="9">Calcium-activated chloride channel-domain-containing protein</fullName>
    </submittedName>
</protein>
<dbReference type="AlphaFoldDB" id="A0A1Y2FS23"/>
<evidence type="ECO:0000259" key="8">
    <source>
        <dbReference type="Pfam" id="PF20877"/>
    </source>
</evidence>
<evidence type="ECO:0000256" key="3">
    <source>
        <dbReference type="ARBA" id="ARBA00022989"/>
    </source>
</evidence>
<dbReference type="STRING" id="56484.A0A1Y2FS23"/>
<accession>A0A1Y2FS23</accession>
<comment type="subcellular location">
    <subcellularLocation>
        <location evidence="1">Membrane</location>
        <topology evidence="1">Multi-pass membrane protein</topology>
    </subcellularLocation>
</comment>
<dbReference type="Pfam" id="PF04547">
    <property type="entry name" value="Anoctamin"/>
    <property type="match status" value="1"/>
</dbReference>
<evidence type="ECO:0000256" key="4">
    <source>
        <dbReference type="ARBA" id="ARBA00023136"/>
    </source>
</evidence>
<dbReference type="OMA" id="YNGPLKT"/>
<dbReference type="PANTHER" id="PTHR12308:SF73">
    <property type="entry name" value="ANOCTAMIN"/>
    <property type="match status" value="1"/>
</dbReference>
<evidence type="ECO:0000259" key="7">
    <source>
        <dbReference type="Pfam" id="PF04547"/>
    </source>
</evidence>
<evidence type="ECO:0000256" key="2">
    <source>
        <dbReference type="ARBA" id="ARBA00022692"/>
    </source>
</evidence>
<feature type="transmembrane region" description="Helical" evidence="6">
    <location>
        <begin position="398"/>
        <end position="419"/>
    </location>
</feature>
<dbReference type="GO" id="GO:0016020">
    <property type="term" value="C:membrane"/>
    <property type="evidence" value="ECO:0007669"/>
    <property type="project" value="UniProtKB-SubCell"/>
</dbReference>
<organism evidence="9 10">
    <name type="scientific">Protomyces lactucae-debilis</name>
    <dbReference type="NCBI Taxonomy" id="2754530"/>
    <lineage>
        <taxon>Eukaryota</taxon>
        <taxon>Fungi</taxon>
        <taxon>Dikarya</taxon>
        <taxon>Ascomycota</taxon>
        <taxon>Taphrinomycotina</taxon>
        <taxon>Taphrinomycetes</taxon>
        <taxon>Taphrinales</taxon>
        <taxon>Protomycetaceae</taxon>
        <taxon>Protomyces</taxon>
    </lineage>
</organism>
<feature type="domain" description="Anoctamin alpha-beta plait" evidence="8">
    <location>
        <begin position="47"/>
        <end position="167"/>
    </location>
</feature>
<dbReference type="GO" id="GO:0032541">
    <property type="term" value="C:cortical endoplasmic reticulum"/>
    <property type="evidence" value="ECO:0007669"/>
    <property type="project" value="TreeGrafter"/>
</dbReference>
<comment type="caution">
    <text evidence="9">The sequence shown here is derived from an EMBL/GenBank/DDBJ whole genome shotgun (WGS) entry which is preliminary data.</text>
</comment>
<dbReference type="Proteomes" id="UP000193685">
    <property type="component" value="Unassembled WGS sequence"/>
</dbReference>
<reference evidence="9 10" key="1">
    <citation type="submission" date="2016-07" db="EMBL/GenBank/DDBJ databases">
        <title>Pervasive Adenine N6-methylation of Active Genes in Fungi.</title>
        <authorList>
            <consortium name="DOE Joint Genome Institute"/>
            <person name="Mondo S.J."/>
            <person name="Dannebaum R.O."/>
            <person name="Kuo R.C."/>
            <person name="Labutti K."/>
            <person name="Haridas S."/>
            <person name="Kuo A."/>
            <person name="Salamov A."/>
            <person name="Ahrendt S.R."/>
            <person name="Lipzen A."/>
            <person name="Sullivan W."/>
            <person name="Andreopoulos W.B."/>
            <person name="Clum A."/>
            <person name="Lindquist E."/>
            <person name="Daum C."/>
            <person name="Ramamoorthy G.K."/>
            <person name="Gryganskyi A."/>
            <person name="Culley D."/>
            <person name="Magnuson J.K."/>
            <person name="James T.Y."/>
            <person name="O'Malley M.A."/>
            <person name="Stajich J.E."/>
            <person name="Spatafora J.W."/>
            <person name="Visel A."/>
            <person name="Grigoriev I.V."/>
        </authorList>
    </citation>
    <scope>NUCLEOTIDE SEQUENCE [LARGE SCALE GENOMIC DNA]</scope>
    <source>
        <strain evidence="9 10">12-1054</strain>
    </source>
</reference>
<dbReference type="OrthoDB" id="296386at2759"/>
<dbReference type="EMBL" id="MCFI01000002">
    <property type="protein sequence ID" value="ORY86788.1"/>
    <property type="molecule type" value="Genomic_DNA"/>
</dbReference>
<feature type="transmembrane region" description="Helical" evidence="6">
    <location>
        <begin position="217"/>
        <end position="236"/>
    </location>
</feature>
<proteinExistence type="predicted"/>
<dbReference type="GeneID" id="63785110"/>
<keyword evidence="2 6" id="KW-0812">Transmembrane</keyword>
<feature type="region of interest" description="Disordered" evidence="5">
    <location>
        <begin position="1"/>
        <end position="21"/>
    </location>
</feature>
<evidence type="ECO:0000256" key="1">
    <source>
        <dbReference type="ARBA" id="ARBA00004141"/>
    </source>
</evidence>
<dbReference type="InterPro" id="IPR049456">
    <property type="entry name" value="Anoctamin_N_fung"/>
</dbReference>
<feature type="domain" description="Anoctamin transmembrane" evidence="7">
    <location>
        <begin position="201"/>
        <end position="656"/>
    </location>
</feature>
<feature type="transmembrane region" description="Helical" evidence="6">
    <location>
        <begin position="312"/>
        <end position="333"/>
    </location>
</feature>
<dbReference type="Pfam" id="PF20877">
    <property type="entry name" value="Anoctamin_N"/>
    <property type="match status" value="1"/>
</dbReference>
<evidence type="ECO:0000256" key="5">
    <source>
        <dbReference type="SAM" id="MobiDB-lite"/>
    </source>
</evidence>
<evidence type="ECO:0000313" key="10">
    <source>
        <dbReference type="Proteomes" id="UP000193685"/>
    </source>
</evidence>
<evidence type="ECO:0000313" key="9">
    <source>
        <dbReference type="EMBL" id="ORY86788.1"/>
    </source>
</evidence>
<feature type="transmembrane region" description="Helical" evidence="6">
    <location>
        <begin position="353"/>
        <end position="371"/>
    </location>
</feature>
<sequence>MSDELAPPLLGRETVPVPTDGIDRYTGRPRQSSTLSYRTTLNRTSSKVDHVVLFKTDEKDLAGSAKDLEQLVKRIDQVGLRVQVREGAEPGDLLVFVKCPEQRLHKEHFNARTNDWLAAVRLDVPKRDETEAVTESERLRLVHLILTAPVEEGGAGITPKLGAWRRVEAIFPLHNQEFENRWLHQWSTRWFIDDAELGHVAEHFGTKIALYFAFLQFYLKALTLPAAIGLGAFFLLPEHSPIYVAAISLWAVVFNELWARREQDLATRWGVKHCSQVEHRRAAFEGTSTAKDPVTGETAKTFSSWQRLQREALSIPFALVAGTFLAAVLTGIFSVEVFLGEIYDGPLKSVLTFTPTVLFTLLVGPFSSYYMKAAQQLTLYENHETDAKFNAAMTRKTFVLNFLTSYTALFLTLFVYLPFGHLIVPRLDVFGVTTTYADYGVKAKPFVIDQHRIRNQLFYFAVTAQIVNLATEFLVPLATRLIKGEAQHLRESFTGKSRYKPQDLPEESAFLEQVRQESARPEYNIYSDYSEMVIQFGYTVMWSPIWPLTPVCAFINNVVELRADAAKLCRNMRRPVPARQDSIGPWTDHLWLLTWLGSLTMPSIVYLLRGHPAHSKPFWHLLGFMFFGEHLFMAMRMAVRAVLQRLPLQAQVASRREELALRKSHIEKLMDREEREVETQSHAEDQNDFFSSGIDHVCAHGKELIQSSVQKKKMSQQETKKEL</sequence>
<keyword evidence="10" id="KW-1185">Reference proteome</keyword>
<dbReference type="InterPro" id="IPR007632">
    <property type="entry name" value="Anoctamin"/>
</dbReference>